<feature type="transmembrane region" description="Helical" evidence="6">
    <location>
        <begin position="152"/>
        <end position="171"/>
    </location>
</feature>
<keyword evidence="4 6" id="KW-1133">Transmembrane helix</keyword>
<dbReference type="Pfam" id="PF07690">
    <property type="entry name" value="MFS_1"/>
    <property type="match status" value="1"/>
</dbReference>
<accession>A0A6A5YZF8</accession>
<evidence type="ECO:0000256" key="5">
    <source>
        <dbReference type="ARBA" id="ARBA00023136"/>
    </source>
</evidence>
<name>A0A6A5YZF8_9PLEO</name>
<feature type="transmembrane region" description="Helical" evidence="6">
    <location>
        <begin position="254"/>
        <end position="272"/>
    </location>
</feature>
<evidence type="ECO:0000256" key="2">
    <source>
        <dbReference type="ARBA" id="ARBA00022448"/>
    </source>
</evidence>
<feature type="transmembrane region" description="Helical" evidence="6">
    <location>
        <begin position="225"/>
        <end position="242"/>
    </location>
</feature>
<evidence type="ECO:0000256" key="1">
    <source>
        <dbReference type="ARBA" id="ARBA00004141"/>
    </source>
</evidence>
<keyword evidence="3 6" id="KW-0812">Transmembrane</keyword>
<protein>
    <submittedName>
        <fullName evidence="8">Major facilitator superfamily domain-containing protein</fullName>
    </submittedName>
</protein>
<dbReference type="PROSITE" id="PS50850">
    <property type="entry name" value="MFS"/>
    <property type="match status" value="1"/>
</dbReference>
<dbReference type="PANTHER" id="PTHR23501">
    <property type="entry name" value="MAJOR FACILITATOR SUPERFAMILY"/>
    <property type="match status" value="1"/>
</dbReference>
<dbReference type="PANTHER" id="PTHR23501:SF177">
    <property type="entry name" value="MAJOR FACILITATOR SUPERFAMILY (MFS) PROFILE DOMAIN-CONTAINING PROTEIN-RELATED"/>
    <property type="match status" value="1"/>
</dbReference>
<dbReference type="FunFam" id="1.20.1720.10:FF:000012">
    <property type="entry name" value="MFS toxin efflux pump (AflT)"/>
    <property type="match status" value="1"/>
</dbReference>
<feature type="transmembrane region" description="Helical" evidence="6">
    <location>
        <begin position="359"/>
        <end position="377"/>
    </location>
</feature>
<dbReference type="Proteomes" id="UP000799770">
    <property type="component" value="Unassembled WGS sequence"/>
</dbReference>
<dbReference type="GO" id="GO:0022857">
    <property type="term" value="F:transmembrane transporter activity"/>
    <property type="evidence" value="ECO:0007669"/>
    <property type="project" value="InterPro"/>
</dbReference>
<dbReference type="EMBL" id="ML977330">
    <property type="protein sequence ID" value="KAF2112525.1"/>
    <property type="molecule type" value="Genomic_DNA"/>
</dbReference>
<organism evidence="8 9">
    <name type="scientific">Lophiotrema nucula</name>
    <dbReference type="NCBI Taxonomy" id="690887"/>
    <lineage>
        <taxon>Eukaryota</taxon>
        <taxon>Fungi</taxon>
        <taxon>Dikarya</taxon>
        <taxon>Ascomycota</taxon>
        <taxon>Pezizomycotina</taxon>
        <taxon>Dothideomycetes</taxon>
        <taxon>Pleosporomycetidae</taxon>
        <taxon>Pleosporales</taxon>
        <taxon>Lophiotremataceae</taxon>
        <taxon>Lophiotrema</taxon>
    </lineage>
</organism>
<sequence length="529" mass="55637">MSQDGASDNVEPIEKEGEEEYATGVRLIPVIIAIVLGVFLVALDQTIIGTAIPKITDDFGGLDKVSWYGSAFFMTFGGFQSSWGKFAKYFSLKWAYLISILIFEVGSLICAVAQDSITFIVGRAIAGVGGAGVATGAFTIVAFAASPKMRPQLLGLMGATYGLSSVAGPLLGGVFTDKVTWRWCFYINLPIGGLSAATVLILFTTPPQAAPVKATWREKFLQMDPVGVTLSMGAIISFILAMEKGQTMSWGSSVVVGLIVGWILITIAFAGWEWYIGERAMVPWRLLKQRSVWAGSVFQFLFAGSFFVLLYYLPIYFQSVDNASAINSGVRNLPMVIAIGFASAGGGVLTSLTGHAAPIMVAGSSLATVAAGLLYTLDIGTGAGKWVGYQILAGVAYGIAWQTSVTIAQANSAPQDMSVTTAILLFFQTIGGAFTISASQTAFVNRLVRTAKHTAPGVSPLALIGTGATDIRRVFPAELVPGIVEAYMAGVKVVFALVIGIVGGSFLMSLLVKFKRLNVEAAKAAGGAA</sequence>
<dbReference type="InterPro" id="IPR011701">
    <property type="entry name" value="MFS"/>
</dbReference>
<dbReference type="Gene3D" id="1.20.1250.20">
    <property type="entry name" value="MFS general substrate transporter like domains"/>
    <property type="match status" value="2"/>
</dbReference>
<evidence type="ECO:0000259" key="7">
    <source>
        <dbReference type="PROSITE" id="PS50850"/>
    </source>
</evidence>
<comment type="subcellular location">
    <subcellularLocation>
        <location evidence="1">Membrane</location>
        <topology evidence="1">Multi-pass membrane protein</topology>
    </subcellularLocation>
</comment>
<feature type="transmembrane region" description="Helical" evidence="6">
    <location>
        <begin position="292"/>
        <end position="313"/>
    </location>
</feature>
<evidence type="ECO:0000256" key="4">
    <source>
        <dbReference type="ARBA" id="ARBA00022989"/>
    </source>
</evidence>
<dbReference type="InterPro" id="IPR036259">
    <property type="entry name" value="MFS_trans_sf"/>
</dbReference>
<reference evidence="8" key="1">
    <citation type="journal article" date="2020" name="Stud. Mycol.">
        <title>101 Dothideomycetes genomes: a test case for predicting lifestyles and emergence of pathogens.</title>
        <authorList>
            <person name="Haridas S."/>
            <person name="Albert R."/>
            <person name="Binder M."/>
            <person name="Bloem J."/>
            <person name="Labutti K."/>
            <person name="Salamov A."/>
            <person name="Andreopoulos B."/>
            <person name="Baker S."/>
            <person name="Barry K."/>
            <person name="Bills G."/>
            <person name="Bluhm B."/>
            <person name="Cannon C."/>
            <person name="Castanera R."/>
            <person name="Culley D."/>
            <person name="Daum C."/>
            <person name="Ezra D."/>
            <person name="Gonzalez J."/>
            <person name="Henrissat B."/>
            <person name="Kuo A."/>
            <person name="Liang C."/>
            <person name="Lipzen A."/>
            <person name="Lutzoni F."/>
            <person name="Magnuson J."/>
            <person name="Mondo S."/>
            <person name="Nolan M."/>
            <person name="Ohm R."/>
            <person name="Pangilinan J."/>
            <person name="Park H.-J."/>
            <person name="Ramirez L."/>
            <person name="Alfaro M."/>
            <person name="Sun H."/>
            <person name="Tritt A."/>
            <person name="Yoshinaga Y."/>
            <person name="Zwiers L.-H."/>
            <person name="Turgeon B."/>
            <person name="Goodwin S."/>
            <person name="Spatafora J."/>
            <person name="Crous P."/>
            <person name="Grigoriev I."/>
        </authorList>
    </citation>
    <scope>NUCLEOTIDE SEQUENCE</scope>
    <source>
        <strain evidence="8">CBS 627.86</strain>
    </source>
</reference>
<dbReference type="AlphaFoldDB" id="A0A6A5YZF8"/>
<keyword evidence="5 6" id="KW-0472">Membrane</keyword>
<feature type="transmembrane region" description="Helical" evidence="6">
    <location>
        <begin position="94"/>
        <end position="113"/>
    </location>
</feature>
<feature type="transmembrane region" description="Helical" evidence="6">
    <location>
        <begin position="27"/>
        <end position="53"/>
    </location>
</feature>
<feature type="transmembrane region" description="Helical" evidence="6">
    <location>
        <begin position="65"/>
        <end position="82"/>
    </location>
</feature>
<feature type="transmembrane region" description="Helical" evidence="6">
    <location>
        <begin position="183"/>
        <end position="205"/>
    </location>
</feature>
<dbReference type="OrthoDB" id="10021397at2759"/>
<dbReference type="GO" id="GO:0005886">
    <property type="term" value="C:plasma membrane"/>
    <property type="evidence" value="ECO:0007669"/>
    <property type="project" value="TreeGrafter"/>
</dbReference>
<proteinExistence type="predicted"/>
<feature type="transmembrane region" description="Helical" evidence="6">
    <location>
        <begin position="493"/>
        <end position="512"/>
    </location>
</feature>
<gene>
    <name evidence="8" type="ORF">BDV96DRAFT_497733</name>
</gene>
<evidence type="ECO:0000256" key="3">
    <source>
        <dbReference type="ARBA" id="ARBA00022692"/>
    </source>
</evidence>
<feature type="transmembrane region" description="Helical" evidence="6">
    <location>
        <begin position="333"/>
        <end position="353"/>
    </location>
</feature>
<dbReference type="CDD" id="cd17502">
    <property type="entry name" value="MFS_Azr1_MDR_like"/>
    <property type="match status" value="1"/>
</dbReference>
<dbReference type="FunFam" id="1.20.1250.20:FF:000196">
    <property type="entry name" value="MFS toxin efflux pump (AflT)"/>
    <property type="match status" value="1"/>
</dbReference>
<feature type="domain" description="Major facilitator superfamily (MFS) profile" evidence="7">
    <location>
        <begin position="30"/>
        <end position="529"/>
    </location>
</feature>
<dbReference type="SUPFAM" id="SSF103473">
    <property type="entry name" value="MFS general substrate transporter"/>
    <property type="match status" value="1"/>
</dbReference>
<keyword evidence="9" id="KW-1185">Reference proteome</keyword>
<evidence type="ECO:0000256" key="6">
    <source>
        <dbReference type="SAM" id="Phobius"/>
    </source>
</evidence>
<dbReference type="InterPro" id="IPR020846">
    <property type="entry name" value="MFS_dom"/>
</dbReference>
<keyword evidence="2" id="KW-0813">Transport</keyword>
<evidence type="ECO:0000313" key="8">
    <source>
        <dbReference type="EMBL" id="KAF2112525.1"/>
    </source>
</evidence>
<feature type="transmembrane region" description="Helical" evidence="6">
    <location>
        <begin position="422"/>
        <end position="444"/>
    </location>
</feature>
<feature type="transmembrane region" description="Helical" evidence="6">
    <location>
        <begin position="125"/>
        <end position="146"/>
    </location>
</feature>
<evidence type="ECO:0000313" key="9">
    <source>
        <dbReference type="Proteomes" id="UP000799770"/>
    </source>
</evidence>
<feature type="transmembrane region" description="Helical" evidence="6">
    <location>
        <begin position="389"/>
        <end position="410"/>
    </location>
</feature>